<dbReference type="EMBL" id="JBJHQH010000002">
    <property type="protein sequence ID" value="MFK9090434.1"/>
    <property type="molecule type" value="Genomic_DNA"/>
</dbReference>
<reference evidence="2 3" key="1">
    <citation type="submission" date="2024-11" db="EMBL/GenBank/DDBJ databases">
        <authorList>
            <person name="Lucas J.A."/>
        </authorList>
    </citation>
    <scope>NUCLEOTIDE SEQUENCE [LARGE SCALE GENOMIC DNA]</scope>
    <source>
        <strain evidence="2 3">Z 5.4</strain>
    </source>
</reference>
<dbReference type="Proteomes" id="UP001623041">
    <property type="component" value="Unassembled WGS sequence"/>
</dbReference>
<evidence type="ECO:0000256" key="1">
    <source>
        <dbReference type="SAM" id="Phobius"/>
    </source>
</evidence>
<keyword evidence="1" id="KW-1133">Transmembrane helix</keyword>
<comment type="caution">
    <text evidence="2">The sequence shown here is derived from an EMBL/GenBank/DDBJ whole genome shotgun (WGS) entry which is preliminary data.</text>
</comment>
<evidence type="ECO:0000313" key="2">
    <source>
        <dbReference type="EMBL" id="MFK9090434.1"/>
    </source>
</evidence>
<feature type="transmembrane region" description="Helical" evidence="1">
    <location>
        <begin position="20"/>
        <end position="41"/>
    </location>
</feature>
<keyword evidence="1" id="KW-0472">Membrane</keyword>
<accession>A0ABW8RDC9</accession>
<protein>
    <recommendedName>
        <fullName evidence="4">DUF3139 domain-containing protein</fullName>
    </recommendedName>
</protein>
<evidence type="ECO:0008006" key="4">
    <source>
        <dbReference type="Google" id="ProtNLM"/>
    </source>
</evidence>
<proteinExistence type="predicted"/>
<keyword evidence="3" id="KW-1185">Reference proteome</keyword>
<organism evidence="2 3">
    <name type="scientific">Bacillus salipaludis</name>
    <dbReference type="NCBI Taxonomy" id="2547811"/>
    <lineage>
        <taxon>Bacteria</taxon>
        <taxon>Bacillati</taxon>
        <taxon>Bacillota</taxon>
        <taxon>Bacilli</taxon>
        <taxon>Bacillales</taxon>
        <taxon>Bacillaceae</taxon>
        <taxon>Bacillus</taxon>
    </lineage>
</organism>
<sequence>MLTRVELYNHKPKQSSWKGLLFFIAACIILTASFFIFRYYYQTTIKIEAPTEHLGQKVVIHLQNGQKVYTYDNLIFEKDGKTYYKGERNTIDLTGGTVVYEDWQ</sequence>
<dbReference type="RefSeq" id="WP_406579129.1">
    <property type="nucleotide sequence ID" value="NZ_JBJHQH010000002.1"/>
</dbReference>
<evidence type="ECO:0000313" key="3">
    <source>
        <dbReference type="Proteomes" id="UP001623041"/>
    </source>
</evidence>
<keyword evidence="1" id="KW-0812">Transmembrane</keyword>
<gene>
    <name evidence="2" type="ORF">ACJEBI_02900</name>
</gene>
<name>A0ABW8RDC9_9BACI</name>